<evidence type="ECO:0000313" key="6">
    <source>
        <dbReference type="Proteomes" id="UP000032221"/>
    </source>
</evidence>
<evidence type="ECO:0000313" key="5">
    <source>
        <dbReference type="EMBL" id="KIU14488.1"/>
    </source>
</evidence>
<accession>A0A0D1IYR9</accession>
<dbReference type="Gene3D" id="1.10.10.10">
    <property type="entry name" value="Winged helix-like DNA-binding domain superfamily/Winged helix DNA-binding domain"/>
    <property type="match status" value="1"/>
</dbReference>
<dbReference type="PATRIC" id="fig|280871.6.peg.5020"/>
<feature type="domain" description="HTH arsR-type" evidence="4">
    <location>
        <begin position="27"/>
        <end position="125"/>
    </location>
</feature>
<keyword evidence="6" id="KW-1185">Reference proteome</keyword>
<comment type="caution">
    <text evidence="5">The sequence shown here is derived from an EMBL/GenBank/DDBJ whole genome shotgun (WGS) entry which is preliminary data.</text>
</comment>
<dbReference type="AlphaFoldDB" id="A0A0D1IYR9"/>
<dbReference type="GO" id="GO:0003677">
    <property type="term" value="F:DNA binding"/>
    <property type="evidence" value="ECO:0007669"/>
    <property type="project" value="UniProtKB-KW"/>
</dbReference>
<protein>
    <submittedName>
        <fullName evidence="5">ArsR family transcriptional regulator</fullName>
    </submittedName>
</protein>
<dbReference type="InterPro" id="IPR011991">
    <property type="entry name" value="ArsR-like_HTH"/>
</dbReference>
<dbReference type="NCBIfam" id="NF033788">
    <property type="entry name" value="HTH_metalloreg"/>
    <property type="match status" value="1"/>
</dbReference>
<dbReference type="PANTHER" id="PTHR43132">
    <property type="entry name" value="ARSENICAL RESISTANCE OPERON REPRESSOR ARSR-RELATED"/>
    <property type="match status" value="1"/>
</dbReference>
<name>A0A0D1IYR9_9MYCO</name>
<evidence type="ECO:0000259" key="4">
    <source>
        <dbReference type="PROSITE" id="PS50987"/>
    </source>
</evidence>
<dbReference type="OrthoDB" id="9784339at2"/>
<keyword evidence="1" id="KW-0805">Transcription regulation</keyword>
<keyword evidence="3" id="KW-0804">Transcription</keyword>
<dbReference type="SMART" id="SM00418">
    <property type="entry name" value="HTH_ARSR"/>
    <property type="match status" value="1"/>
</dbReference>
<dbReference type="InterPro" id="IPR051011">
    <property type="entry name" value="Metal_resp_trans_reg"/>
</dbReference>
<sequence length="125" mass="13433">MDEQSVDACDLLCLDLPHAEAIRAALPDLGHVEPAAAAARALGDPTRLTIAAALHDGEEMCVCDMAWVVGAPQNLVSHHLRQLKFADMVIARRSGRLVMYRLTERGRALTAAVLGTSARIEADHV</sequence>
<dbReference type="InterPro" id="IPR001845">
    <property type="entry name" value="HTH_ArsR_DNA-bd_dom"/>
</dbReference>
<dbReference type="Pfam" id="PF01022">
    <property type="entry name" value="HTH_5"/>
    <property type="match status" value="1"/>
</dbReference>
<dbReference type="STRING" id="280871.TL10_24240"/>
<proteinExistence type="predicted"/>
<dbReference type="RefSeq" id="WP_043987679.1">
    <property type="nucleotide sequence ID" value="NZ_JXST01000043.1"/>
</dbReference>
<dbReference type="SUPFAM" id="SSF46785">
    <property type="entry name" value="Winged helix' DNA-binding domain"/>
    <property type="match status" value="1"/>
</dbReference>
<evidence type="ECO:0000256" key="3">
    <source>
        <dbReference type="ARBA" id="ARBA00023163"/>
    </source>
</evidence>
<dbReference type="CDD" id="cd00090">
    <property type="entry name" value="HTH_ARSR"/>
    <property type="match status" value="1"/>
</dbReference>
<dbReference type="GO" id="GO:0003700">
    <property type="term" value="F:DNA-binding transcription factor activity"/>
    <property type="evidence" value="ECO:0007669"/>
    <property type="project" value="InterPro"/>
</dbReference>
<dbReference type="InterPro" id="IPR036390">
    <property type="entry name" value="WH_DNA-bd_sf"/>
</dbReference>
<dbReference type="InterPro" id="IPR036388">
    <property type="entry name" value="WH-like_DNA-bd_sf"/>
</dbReference>
<organism evidence="5 6">
    <name type="scientific">Mycolicibacterium llatzerense</name>
    <dbReference type="NCBI Taxonomy" id="280871"/>
    <lineage>
        <taxon>Bacteria</taxon>
        <taxon>Bacillati</taxon>
        <taxon>Actinomycetota</taxon>
        <taxon>Actinomycetes</taxon>
        <taxon>Mycobacteriales</taxon>
        <taxon>Mycobacteriaceae</taxon>
        <taxon>Mycolicibacterium</taxon>
    </lineage>
</organism>
<dbReference type="EMBL" id="JXST01000043">
    <property type="protein sequence ID" value="KIU14488.1"/>
    <property type="molecule type" value="Genomic_DNA"/>
</dbReference>
<dbReference type="PANTHER" id="PTHR43132:SF6">
    <property type="entry name" value="HTH-TYPE TRANSCRIPTIONAL REPRESSOR CZRA"/>
    <property type="match status" value="1"/>
</dbReference>
<keyword evidence="2" id="KW-0238">DNA-binding</keyword>
<reference evidence="5 6" key="1">
    <citation type="submission" date="2015-01" db="EMBL/GenBank/DDBJ databases">
        <title>Genome sequence of Mycobacterium llatzerense and Mycobacterium immunogenum recovered from brain abscess.</title>
        <authorList>
            <person name="Greninger A.L."/>
            <person name="Langelier C."/>
            <person name="Cunningham G."/>
            <person name="Chiu C.Y."/>
            <person name="Miller S."/>
        </authorList>
    </citation>
    <scope>NUCLEOTIDE SEQUENCE [LARGE SCALE GENOMIC DNA]</scope>
    <source>
        <strain evidence="5 6">CLUC14</strain>
    </source>
</reference>
<dbReference type="PRINTS" id="PR00778">
    <property type="entry name" value="HTHARSR"/>
</dbReference>
<dbReference type="PROSITE" id="PS50987">
    <property type="entry name" value="HTH_ARSR_2"/>
    <property type="match status" value="1"/>
</dbReference>
<evidence type="ECO:0000256" key="1">
    <source>
        <dbReference type="ARBA" id="ARBA00023015"/>
    </source>
</evidence>
<dbReference type="Proteomes" id="UP000032221">
    <property type="component" value="Unassembled WGS sequence"/>
</dbReference>
<evidence type="ECO:0000256" key="2">
    <source>
        <dbReference type="ARBA" id="ARBA00023125"/>
    </source>
</evidence>
<gene>
    <name evidence="5" type="ORF">TL10_24240</name>
</gene>